<proteinExistence type="predicted"/>
<keyword evidence="2" id="KW-1185">Reference proteome</keyword>
<accession>A0ABR7DD45</accession>
<dbReference type="EMBL" id="JACOOO010000018">
    <property type="protein sequence ID" value="MBC5629311.1"/>
    <property type="molecule type" value="Genomic_DNA"/>
</dbReference>
<comment type="caution">
    <text evidence="1">The sequence shown here is derived from an EMBL/GenBank/DDBJ whole genome shotgun (WGS) entry which is preliminary data.</text>
</comment>
<organism evidence="1 2">
    <name type="scientific">Clostridium hominis</name>
    <dbReference type="NCBI Taxonomy" id="2763036"/>
    <lineage>
        <taxon>Bacteria</taxon>
        <taxon>Bacillati</taxon>
        <taxon>Bacillota</taxon>
        <taxon>Clostridia</taxon>
        <taxon>Eubacteriales</taxon>
        <taxon>Clostridiaceae</taxon>
        <taxon>Clostridium</taxon>
    </lineage>
</organism>
<sequence>MKEGTWYRIKYSIGYVFEKSKLVITIPVGILDSTKDNFEKNIKLMDIGPYIALPSEAISIGESCRDNISRVLNESPEDAIIIIDKIIDGKTGEILEEICGEAKELYDSEKIYLQKEYVLKNIDEFNDNIDQYNFE</sequence>
<protein>
    <submittedName>
        <fullName evidence="1">Uncharacterized protein</fullName>
    </submittedName>
</protein>
<gene>
    <name evidence="1" type="ORF">H8S20_10435</name>
</gene>
<reference evidence="1 2" key="1">
    <citation type="submission" date="2020-08" db="EMBL/GenBank/DDBJ databases">
        <title>Genome public.</title>
        <authorList>
            <person name="Liu C."/>
            <person name="Sun Q."/>
        </authorList>
    </citation>
    <scope>NUCLEOTIDE SEQUENCE [LARGE SCALE GENOMIC DNA]</scope>
    <source>
        <strain evidence="1 2">NSJ-6</strain>
    </source>
</reference>
<evidence type="ECO:0000313" key="1">
    <source>
        <dbReference type="EMBL" id="MBC5629311.1"/>
    </source>
</evidence>
<dbReference type="RefSeq" id="WP_032118253.1">
    <property type="nucleotide sequence ID" value="NZ_JACOOO010000018.1"/>
</dbReference>
<dbReference type="Proteomes" id="UP000596929">
    <property type="component" value="Unassembled WGS sequence"/>
</dbReference>
<name>A0ABR7DD45_9CLOT</name>
<evidence type="ECO:0000313" key="2">
    <source>
        <dbReference type="Proteomes" id="UP000596929"/>
    </source>
</evidence>